<dbReference type="Proteomes" id="UP001054837">
    <property type="component" value="Unassembled WGS sequence"/>
</dbReference>
<evidence type="ECO:0000313" key="8">
    <source>
        <dbReference type="Proteomes" id="UP001054837"/>
    </source>
</evidence>
<name>A0AAV4SKP3_9ARAC</name>
<dbReference type="InterPro" id="IPR036236">
    <property type="entry name" value="Znf_C2H2_sf"/>
</dbReference>
<dbReference type="AlphaFoldDB" id="A0AAV4SKP3"/>
<dbReference type="InterPro" id="IPR013087">
    <property type="entry name" value="Znf_C2H2_type"/>
</dbReference>
<comment type="caution">
    <text evidence="7">The sequence shown here is derived from an EMBL/GenBank/DDBJ whole genome shotgun (WGS) entry which is preliminary data.</text>
</comment>
<keyword evidence="2" id="KW-0677">Repeat</keyword>
<dbReference type="FunFam" id="3.30.160.60:FF:000100">
    <property type="entry name" value="Zinc finger 45-like"/>
    <property type="match status" value="1"/>
</dbReference>
<dbReference type="SUPFAM" id="SSF57667">
    <property type="entry name" value="beta-beta-alpha zinc fingers"/>
    <property type="match status" value="1"/>
</dbReference>
<accession>A0AAV4SKP3</accession>
<evidence type="ECO:0000256" key="4">
    <source>
        <dbReference type="ARBA" id="ARBA00022833"/>
    </source>
</evidence>
<organism evidence="7 8">
    <name type="scientific">Caerostris darwini</name>
    <dbReference type="NCBI Taxonomy" id="1538125"/>
    <lineage>
        <taxon>Eukaryota</taxon>
        <taxon>Metazoa</taxon>
        <taxon>Ecdysozoa</taxon>
        <taxon>Arthropoda</taxon>
        <taxon>Chelicerata</taxon>
        <taxon>Arachnida</taxon>
        <taxon>Araneae</taxon>
        <taxon>Araneomorphae</taxon>
        <taxon>Entelegynae</taxon>
        <taxon>Araneoidea</taxon>
        <taxon>Araneidae</taxon>
        <taxon>Caerostris</taxon>
    </lineage>
</organism>
<evidence type="ECO:0000256" key="5">
    <source>
        <dbReference type="PROSITE-ProRule" id="PRU00042"/>
    </source>
</evidence>
<keyword evidence="4" id="KW-0862">Zinc</keyword>
<gene>
    <name evidence="7" type="ORF">CDAR_321251</name>
</gene>
<keyword evidence="3 5" id="KW-0863">Zinc-finger</keyword>
<keyword evidence="8" id="KW-1185">Reference proteome</keyword>
<sequence length="181" mass="20754">MLHDQEHQSEPTHLQQPSIANNVFLSQNPHCIEASYPNLSANAPLPIDDRYFLPGFQQTFGQRHAQRNQMAQHPNASSQMQCSGIYHMDDMAPILCPISIKATKHRRIRYRNSVKPSLTRHIREKSIYVRNVVNALLTVTDCADTSNVHTGEKQYKCTKCGECFQNISEMREHVRISHTDD</sequence>
<dbReference type="GO" id="GO:0008270">
    <property type="term" value="F:zinc ion binding"/>
    <property type="evidence" value="ECO:0007669"/>
    <property type="project" value="UniProtKB-KW"/>
</dbReference>
<evidence type="ECO:0000313" key="7">
    <source>
        <dbReference type="EMBL" id="GIY33035.1"/>
    </source>
</evidence>
<evidence type="ECO:0000256" key="2">
    <source>
        <dbReference type="ARBA" id="ARBA00022737"/>
    </source>
</evidence>
<keyword evidence="1" id="KW-0479">Metal-binding</keyword>
<evidence type="ECO:0000256" key="1">
    <source>
        <dbReference type="ARBA" id="ARBA00022723"/>
    </source>
</evidence>
<dbReference type="PROSITE" id="PS00028">
    <property type="entry name" value="ZINC_FINGER_C2H2_1"/>
    <property type="match status" value="1"/>
</dbReference>
<proteinExistence type="predicted"/>
<dbReference type="EMBL" id="BPLQ01007893">
    <property type="protein sequence ID" value="GIY33035.1"/>
    <property type="molecule type" value="Genomic_DNA"/>
</dbReference>
<dbReference type="SMART" id="SM00355">
    <property type="entry name" value="ZnF_C2H2"/>
    <property type="match status" value="1"/>
</dbReference>
<evidence type="ECO:0000259" key="6">
    <source>
        <dbReference type="PROSITE" id="PS50157"/>
    </source>
</evidence>
<dbReference type="Gene3D" id="3.30.160.60">
    <property type="entry name" value="Classic Zinc Finger"/>
    <property type="match status" value="1"/>
</dbReference>
<reference evidence="7 8" key="1">
    <citation type="submission" date="2021-06" db="EMBL/GenBank/DDBJ databases">
        <title>Caerostris darwini draft genome.</title>
        <authorList>
            <person name="Kono N."/>
            <person name="Arakawa K."/>
        </authorList>
    </citation>
    <scope>NUCLEOTIDE SEQUENCE [LARGE SCALE GENOMIC DNA]</scope>
</reference>
<dbReference type="PROSITE" id="PS50157">
    <property type="entry name" value="ZINC_FINGER_C2H2_2"/>
    <property type="match status" value="1"/>
</dbReference>
<evidence type="ECO:0000256" key="3">
    <source>
        <dbReference type="ARBA" id="ARBA00022771"/>
    </source>
</evidence>
<feature type="domain" description="C2H2-type" evidence="6">
    <location>
        <begin position="155"/>
        <end position="181"/>
    </location>
</feature>
<protein>
    <recommendedName>
        <fullName evidence="6">C2H2-type domain-containing protein</fullName>
    </recommendedName>
</protein>